<accession>A0A366HHL4</accession>
<feature type="region of interest" description="Disordered" evidence="1">
    <location>
        <begin position="18"/>
        <end position="37"/>
    </location>
</feature>
<dbReference type="AlphaFoldDB" id="A0A366HHL4"/>
<protein>
    <submittedName>
        <fullName evidence="2">Uncharacterized protein</fullName>
    </submittedName>
</protein>
<proteinExistence type="predicted"/>
<comment type="caution">
    <text evidence="2">The sequence shown here is derived from an EMBL/GenBank/DDBJ whole genome shotgun (WGS) entry which is preliminary data.</text>
</comment>
<name>A0A366HHL4_9BURK</name>
<dbReference type="EMBL" id="QNRQ01000002">
    <property type="protein sequence ID" value="RBP41752.1"/>
    <property type="molecule type" value="Genomic_DNA"/>
</dbReference>
<evidence type="ECO:0000256" key="1">
    <source>
        <dbReference type="SAM" id="MobiDB-lite"/>
    </source>
</evidence>
<sequence length="37" mass="3973">MIELNTLAFSSRLPCHNESSLRAGMGERQVAGSGRVP</sequence>
<reference evidence="2 3" key="1">
    <citation type="submission" date="2018-06" db="EMBL/GenBank/DDBJ databases">
        <title>Genomic Encyclopedia of Type Strains, Phase IV (KMG-IV): sequencing the most valuable type-strain genomes for metagenomic binning, comparative biology and taxonomic classification.</title>
        <authorList>
            <person name="Goeker M."/>
        </authorList>
    </citation>
    <scope>NUCLEOTIDE SEQUENCE [LARGE SCALE GENOMIC DNA]</scope>
    <source>
        <strain evidence="2 3">DSM 25520</strain>
    </source>
</reference>
<evidence type="ECO:0000313" key="3">
    <source>
        <dbReference type="Proteomes" id="UP000253628"/>
    </source>
</evidence>
<organism evidence="2 3">
    <name type="scientific">Eoetvoesiella caeni</name>
    <dbReference type="NCBI Taxonomy" id="645616"/>
    <lineage>
        <taxon>Bacteria</taxon>
        <taxon>Pseudomonadati</taxon>
        <taxon>Pseudomonadota</taxon>
        <taxon>Betaproteobacteria</taxon>
        <taxon>Burkholderiales</taxon>
        <taxon>Alcaligenaceae</taxon>
        <taxon>Eoetvoesiella</taxon>
    </lineage>
</organism>
<gene>
    <name evidence="2" type="ORF">DFR37_102131</name>
</gene>
<evidence type="ECO:0000313" key="2">
    <source>
        <dbReference type="EMBL" id="RBP41752.1"/>
    </source>
</evidence>
<keyword evidence="3" id="KW-1185">Reference proteome</keyword>
<dbReference type="Proteomes" id="UP000253628">
    <property type="component" value="Unassembled WGS sequence"/>
</dbReference>